<protein>
    <submittedName>
        <fullName evidence="2">Glycosyl hydrolase</fullName>
    </submittedName>
</protein>
<feature type="signal peptide" evidence="1">
    <location>
        <begin position="1"/>
        <end position="39"/>
    </location>
</feature>
<keyword evidence="3" id="KW-1185">Reference proteome</keyword>
<dbReference type="InterPro" id="IPR006311">
    <property type="entry name" value="TAT_signal"/>
</dbReference>
<feature type="chain" id="PRO_5045584478" evidence="1">
    <location>
        <begin position="40"/>
        <end position="992"/>
    </location>
</feature>
<dbReference type="PANTHER" id="PTHR36848">
    <property type="entry name" value="DNA-BINDING PROTEIN (PUTATIVE SECRETED PROTEIN)-RELATED"/>
    <property type="match status" value="1"/>
</dbReference>
<evidence type="ECO:0000313" key="2">
    <source>
        <dbReference type="EMBL" id="WNE94299.1"/>
    </source>
</evidence>
<dbReference type="Proteomes" id="UP001305606">
    <property type="component" value="Chromosome"/>
</dbReference>
<organism evidence="2 3">
    <name type="scientific">Streptomyces luomodiensis</name>
    <dbReference type="NCBI Taxonomy" id="3026192"/>
    <lineage>
        <taxon>Bacteria</taxon>
        <taxon>Bacillati</taxon>
        <taxon>Actinomycetota</taxon>
        <taxon>Actinomycetes</taxon>
        <taxon>Kitasatosporales</taxon>
        <taxon>Streptomycetaceae</taxon>
        <taxon>Streptomyces</taxon>
    </lineage>
</organism>
<dbReference type="SUPFAM" id="SSF49785">
    <property type="entry name" value="Galactose-binding domain-like"/>
    <property type="match status" value="1"/>
</dbReference>
<keyword evidence="1" id="KW-0732">Signal</keyword>
<dbReference type="GO" id="GO:0016787">
    <property type="term" value="F:hydrolase activity"/>
    <property type="evidence" value="ECO:0007669"/>
    <property type="project" value="UniProtKB-KW"/>
</dbReference>
<gene>
    <name evidence="2" type="ORF">PS467_02645</name>
</gene>
<name>A0ABY9UWP2_9ACTN</name>
<dbReference type="EMBL" id="CP117522">
    <property type="protein sequence ID" value="WNE94299.1"/>
    <property type="molecule type" value="Genomic_DNA"/>
</dbReference>
<dbReference type="InterPro" id="IPR008979">
    <property type="entry name" value="Galactose-bd-like_sf"/>
</dbReference>
<dbReference type="Gene3D" id="2.60.120.260">
    <property type="entry name" value="Galactose-binding domain-like"/>
    <property type="match status" value="1"/>
</dbReference>
<keyword evidence="2" id="KW-0378">Hydrolase</keyword>
<evidence type="ECO:0000313" key="3">
    <source>
        <dbReference type="Proteomes" id="UP001305606"/>
    </source>
</evidence>
<dbReference type="Pfam" id="PF17132">
    <property type="entry name" value="Glyco_hydro_106"/>
    <property type="match status" value="1"/>
</dbReference>
<accession>A0ABY9UWP2</accession>
<dbReference type="RefSeq" id="WP_311033778.1">
    <property type="nucleotide sequence ID" value="NZ_CP117522.1"/>
</dbReference>
<evidence type="ECO:0000256" key="1">
    <source>
        <dbReference type="SAM" id="SignalP"/>
    </source>
</evidence>
<dbReference type="PROSITE" id="PS51318">
    <property type="entry name" value="TAT"/>
    <property type="match status" value="1"/>
</dbReference>
<dbReference type="InterPro" id="IPR053161">
    <property type="entry name" value="Ulvan_degrading_GH"/>
</dbReference>
<proteinExistence type="predicted"/>
<sequence>MTDAHHMSTDGPRRRTLLGLGAAAGAAALLPAAAAPATAAPGTAPRPGFAAAFASPDRAVRPKFRWWWPDGRVDPAELAREVDQIADAGFGGVEVAAVTHSLAGSSRPIDVERYGWGTAAWVAGLESALRQADRRGLTVDVTIGPAWPAAVPTLTPDDAAAARELAHGLATFQGSYAGPVPPPVVDAAEGVTARRLLWVQAARIREGATADQVPLPLDRDSVTDLTPRAGDGNVRWTAPDDGRWALISYWERGSGQRPEGPAHTSPLAYVVDHFSAAGTRAVTDFWERHILTRRVRELLRRAGGALFEDSLEIETDATLWTPGLDGEFERRIGHALPPYLAAVVEKDEKYVFTFDAATDKAVRRDYMQVVTDLYLEHHLLPLRAWAHSLGLVLRVQPYGLETDAIHSASLLDIPEGESLGFKNLDDFRCLAGGRDIGGGRVLSNEAGATAGGAYATTWDATLRKLVTQYCAGVNQAVLHGFGYATAPGAAWPGFAAFSPYHGGPGYGEAWGPRAPAWRHVPDVAGYLGRIQGVLQTGTHRVDVAVLRQKGYAGSGLGAPWFTSDGVPLGWTHTFLGPRSLGLPGAVVRDGRLAPDGPAYQVLVLEGDVMIGREHTLEPATARRLIELAEDGLPMIVVGDWSDGHVPGLPHDGDNERLRALITRLLAVPGVRAVADRPDIPAALAALNIRPEVAYAARSPLLHSHRSAPDVAYHFFANGSASETVDHEVAIVAPWAKATPYALDAWTGAVAPIAVHRREGDRITLRITLAPGATTLVALARGAGPVHAVSTGAESVRRTDQGVLEVVDARPGARETVLSDGRTVVTHIGALPAPLTLDRWSLRVADWRPGRTPDRHVTVDHRLSLDALAAWPDIPGLEDVSGVGRYRATVRLGRGWTGAGTGARLELGEVFDTCRVTVNGTAVGPVDQVTGVVDVGDLLRRGENTLEVEVATTLLNRLRTVRPAEFGAAQRQRYGLIGPVRLVPYGRAVVSGG</sequence>
<reference evidence="2 3" key="1">
    <citation type="submission" date="2023-02" db="EMBL/GenBank/DDBJ databases">
        <title>Streptomyces sp. SCA4-21 with antifungal activity against Fusarium oxysporum f. sp. cubense, Streptomyces sp. SCA2-17 with antifungal activity against Fusarium oxysporum f. sp. cubense.</title>
        <authorList>
            <person name="Qi D."/>
        </authorList>
    </citation>
    <scope>NUCLEOTIDE SEQUENCE [LARGE SCALE GENOMIC DNA]</scope>
    <source>
        <strain evidence="2 3">SCA4-21</strain>
    </source>
</reference>
<dbReference type="PANTHER" id="PTHR36848:SF2">
    <property type="entry name" value="SECRETED PROTEIN"/>
    <property type="match status" value="1"/>
</dbReference>